<dbReference type="AlphaFoldDB" id="A0A5J6SIH4"/>
<dbReference type="GO" id="GO:0070573">
    <property type="term" value="F:metallodipeptidase activity"/>
    <property type="evidence" value="ECO:0007669"/>
    <property type="project" value="InterPro"/>
</dbReference>
<dbReference type="PROSITE" id="PS51365">
    <property type="entry name" value="RENAL_DIPEPTIDASE_2"/>
    <property type="match status" value="1"/>
</dbReference>
<gene>
    <name evidence="1" type="ORF">PB01_01740</name>
</gene>
<proteinExistence type="predicted"/>
<dbReference type="SUPFAM" id="SSF51556">
    <property type="entry name" value="Metallo-dependent hydrolases"/>
    <property type="match status" value="1"/>
</dbReference>
<dbReference type="PANTHER" id="PTHR10443:SF12">
    <property type="entry name" value="DIPEPTIDASE"/>
    <property type="match status" value="1"/>
</dbReference>
<dbReference type="Proteomes" id="UP000325517">
    <property type="component" value="Chromosome"/>
</dbReference>
<dbReference type="KEGG" id="psyo:PB01_01740"/>
<dbReference type="Gene3D" id="3.20.20.140">
    <property type="entry name" value="Metal-dependent hydrolases"/>
    <property type="match status" value="1"/>
</dbReference>
<dbReference type="PANTHER" id="PTHR10443">
    <property type="entry name" value="MICROSOMAL DIPEPTIDASE"/>
    <property type="match status" value="1"/>
</dbReference>
<evidence type="ECO:0008006" key="3">
    <source>
        <dbReference type="Google" id="ProtNLM"/>
    </source>
</evidence>
<dbReference type="OrthoDB" id="9804920at2"/>
<dbReference type="InterPro" id="IPR008257">
    <property type="entry name" value="Pept_M19"/>
</dbReference>
<sequence>MINFQKGLFDFRLTKEQEERAKNLHNASIIIDLLFQGPLSPLAISDEISEVLKEKCEPFQDDPMAYSGMPRKIIAKMSANNEIPAFEEEWYQSGITAANRQISLSDRESIISSMAEVQMQFDKLPWLTKVLTTDDIKRAKENNVKAGIVTAQETEGLGTNLELLDAMHDFGLRVLQLTYNTQNYIGAGCAERSNAGLTNFGVKFVARLNELGIVVDTGHCGKQTTLDACKYSTKPVIASHTGVENIFNHMRCKSDEEIIEIAKTGGVIGVFAMPWFVHDDPNATTINHVLDHIDYIVNLVGVDHVGIGTDWPMSDVTWSLVYFKEKIAPLLGFKKGDGPSTETVTGLEKYSYFINFTRGLVGRGYTDEDIQKIIGGNWLRVFEEVWGNGYE</sequence>
<accession>A0A5J6SIH4</accession>
<evidence type="ECO:0000313" key="1">
    <source>
        <dbReference type="EMBL" id="QFF97631.1"/>
    </source>
</evidence>
<dbReference type="RefSeq" id="WP_151698576.1">
    <property type="nucleotide sequence ID" value="NZ_CP031223.1"/>
</dbReference>
<name>A0A5J6SIH4_9BACI</name>
<protein>
    <recommendedName>
        <fullName evidence="3">Dipeptidase</fullName>
    </recommendedName>
</protein>
<dbReference type="GO" id="GO:0006508">
    <property type="term" value="P:proteolysis"/>
    <property type="evidence" value="ECO:0007669"/>
    <property type="project" value="InterPro"/>
</dbReference>
<dbReference type="InterPro" id="IPR032466">
    <property type="entry name" value="Metal_Hydrolase"/>
</dbReference>
<dbReference type="Pfam" id="PF01244">
    <property type="entry name" value="Peptidase_M19"/>
    <property type="match status" value="1"/>
</dbReference>
<evidence type="ECO:0000313" key="2">
    <source>
        <dbReference type="Proteomes" id="UP000325517"/>
    </source>
</evidence>
<dbReference type="EMBL" id="CP031223">
    <property type="protein sequence ID" value="QFF97631.1"/>
    <property type="molecule type" value="Genomic_DNA"/>
</dbReference>
<keyword evidence="2" id="KW-1185">Reference proteome</keyword>
<reference evidence="1 2" key="1">
    <citation type="submission" date="2018-07" db="EMBL/GenBank/DDBJ databases">
        <title>Complete genome sequence of Psychrobacillus sp. PB01, isolated from iceberg, and comparative genome analysis of Psychrobacillus strains.</title>
        <authorList>
            <person name="Lee P.C."/>
        </authorList>
    </citation>
    <scope>NUCLEOTIDE SEQUENCE [LARGE SCALE GENOMIC DNA]</scope>
    <source>
        <strain evidence="1 2">PB01</strain>
    </source>
</reference>
<organism evidence="1 2">
    <name type="scientific">Psychrobacillus glaciei</name>
    <dbReference type="NCBI Taxonomy" id="2283160"/>
    <lineage>
        <taxon>Bacteria</taxon>
        <taxon>Bacillati</taxon>
        <taxon>Bacillota</taxon>
        <taxon>Bacilli</taxon>
        <taxon>Bacillales</taxon>
        <taxon>Bacillaceae</taxon>
        <taxon>Psychrobacillus</taxon>
    </lineage>
</organism>